<comment type="caution">
    <text evidence="2">The sequence shown here is derived from an EMBL/GenBank/DDBJ whole genome shotgun (WGS) entry which is preliminary data.</text>
</comment>
<dbReference type="InterPro" id="IPR024526">
    <property type="entry name" value="DUF3807"/>
</dbReference>
<dbReference type="InParanoid" id="A0A5J5ES49"/>
<dbReference type="PANTHER" id="PTHR40642:SF1">
    <property type="entry name" value="YALI0F31295P"/>
    <property type="match status" value="1"/>
</dbReference>
<gene>
    <name evidence="2" type="ORF">FN846DRAFT_92890</name>
</gene>
<keyword evidence="3" id="KW-1185">Reference proteome</keyword>
<dbReference type="Pfam" id="PF12720">
    <property type="entry name" value="DUF3807"/>
    <property type="match status" value="1"/>
</dbReference>
<evidence type="ECO:0000313" key="3">
    <source>
        <dbReference type="Proteomes" id="UP000326924"/>
    </source>
</evidence>
<organism evidence="2 3">
    <name type="scientific">Sphaerosporella brunnea</name>
    <dbReference type="NCBI Taxonomy" id="1250544"/>
    <lineage>
        <taxon>Eukaryota</taxon>
        <taxon>Fungi</taxon>
        <taxon>Dikarya</taxon>
        <taxon>Ascomycota</taxon>
        <taxon>Pezizomycotina</taxon>
        <taxon>Pezizomycetes</taxon>
        <taxon>Pezizales</taxon>
        <taxon>Pyronemataceae</taxon>
        <taxon>Sphaerosporella</taxon>
    </lineage>
</organism>
<dbReference type="AlphaFoldDB" id="A0A5J5ES49"/>
<accession>A0A5J5ES49</accession>
<dbReference type="Proteomes" id="UP000326924">
    <property type="component" value="Unassembled WGS sequence"/>
</dbReference>
<dbReference type="PANTHER" id="PTHR40642">
    <property type="entry name" value="YALI0F31295P"/>
    <property type="match status" value="1"/>
</dbReference>
<feature type="region of interest" description="Disordered" evidence="1">
    <location>
        <begin position="115"/>
        <end position="152"/>
    </location>
</feature>
<proteinExistence type="predicted"/>
<dbReference type="EMBL" id="VXIS01000136">
    <property type="protein sequence ID" value="KAA8902104.1"/>
    <property type="molecule type" value="Genomic_DNA"/>
</dbReference>
<evidence type="ECO:0000256" key="1">
    <source>
        <dbReference type="SAM" id="MobiDB-lite"/>
    </source>
</evidence>
<sequence>MSVDSPWNLGPLVNSDVTRELAVGSSRTSTTSVMHEQPLHVPTVTAHDLATFHHSHLCQTPDCTSYLCSATDGLPADEEQDCLGYYPDGVKRTLTDAQVAMFRFSEIQQLLKQKRREEAKRKRKRNDADDEAIDPSEIPRPAPVSPEDARQNRLQAALWASKHDWDEFGNPVDASVPQEYVAEVQGNAETGKTFLWPKIVRDKDE</sequence>
<evidence type="ECO:0000313" key="2">
    <source>
        <dbReference type="EMBL" id="KAA8902104.1"/>
    </source>
</evidence>
<reference evidence="2 3" key="1">
    <citation type="submission" date="2019-09" db="EMBL/GenBank/DDBJ databases">
        <title>Draft genome of the ectomycorrhizal ascomycete Sphaerosporella brunnea.</title>
        <authorList>
            <consortium name="DOE Joint Genome Institute"/>
            <person name="Benucci G.M."/>
            <person name="Marozzi G."/>
            <person name="Antonielli L."/>
            <person name="Sanchez S."/>
            <person name="Marco P."/>
            <person name="Wang X."/>
            <person name="Falini L.B."/>
            <person name="Barry K."/>
            <person name="Haridas S."/>
            <person name="Lipzen A."/>
            <person name="Labutti K."/>
            <person name="Grigoriev I.V."/>
            <person name="Murat C."/>
            <person name="Martin F."/>
            <person name="Albertini E."/>
            <person name="Donnini D."/>
            <person name="Bonito G."/>
        </authorList>
    </citation>
    <scope>NUCLEOTIDE SEQUENCE [LARGE SCALE GENOMIC DNA]</scope>
    <source>
        <strain evidence="2 3">Sb_GMNB300</strain>
    </source>
</reference>
<protein>
    <submittedName>
        <fullName evidence="2">Uncharacterized protein</fullName>
    </submittedName>
</protein>
<dbReference type="OrthoDB" id="5422320at2759"/>
<name>A0A5J5ES49_9PEZI</name>